<reference evidence="10 11" key="1">
    <citation type="journal article" date="2019" name="Int. J. Syst. Evol. Microbiol.">
        <title>The Global Catalogue of Microorganisms (GCM) 10K type strain sequencing project: providing services to taxonomists for standard genome sequencing and annotation.</title>
        <authorList>
            <consortium name="The Broad Institute Genomics Platform"/>
            <consortium name="The Broad Institute Genome Sequencing Center for Infectious Disease"/>
            <person name="Wu L."/>
            <person name="Ma J."/>
        </authorList>
    </citation>
    <scope>NUCLEOTIDE SEQUENCE [LARGE SCALE GENOMIC DNA]</scope>
    <source>
        <strain evidence="10 11">WLHS5</strain>
    </source>
</reference>
<organism evidence="10 11">
    <name type="scientific">Halosolutus amylolyticus</name>
    <dbReference type="NCBI Taxonomy" id="2932267"/>
    <lineage>
        <taxon>Archaea</taxon>
        <taxon>Methanobacteriati</taxon>
        <taxon>Methanobacteriota</taxon>
        <taxon>Stenosarchaea group</taxon>
        <taxon>Halobacteria</taxon>
        <taxon>Halobacteriales</taxon>
        <taxon>Natrialbaceae</taxon>
        <taxon>Halosolutus</taxon>
    </lineage>
</organism>
<gene>
    <name evidence="10" type="ORF">ACFO5R_03430</name>
</gene>
<dbReference type="InterPro" id="IPR013983">
    <property type="entry name" value="Ald_Fedxn_OxRdtase_N"/>
</dbReference>
<dbReference type="GO" id="GO:0046872">
    <property type="term" value="F:metal ion binding"/>
    <property type="evidence" value="ECO:0007669"/>
    <property type="project" value="UniProtKB-KW"/>
</dbReference>
<dbReference type="Gene3D" id="1.10.569.10">
    <property type="entry name" value="Aldehyde Ferredoxin Oxidoreductase Protein, subunit A, domain 2"/>
    <property type="match status" value="1"/>
</dbReference>
<evidence type="ECO:0000256" key="2">
    <source>
        <dbReference type="ARBA" id="ARBA00011032"/>
    </source>
</evidence>
<comment type="cofactor">
    <cofactor evidence="8">
        <name>tungstopterin</name>
        <dbReference type="ChEBI" id="CHEBI:30402"/>
    </cofactor>
</comment>
<evidence type="ECO:0000256" key="4">
    <source>
        <dbReference type="ARBA" id="ARBA00022723"/>
    </source>
</evidence>
<evidence type="ECO:0000256" key="7">
    <source>
        <dbReference type="ARBA" id="ARBA00023014"/>
    </source>
</evidence>
<dbReference type="Gene3D" id="1.10.599.10">
    <property type="entry name" value="Aldehyde Ferredoxin Oxidoreductase Protein, subunit A, domain 3"/>
    <property type="match status" value="1"/>
</dbReference>
<dbReference type="InterPro" id="IPR001203">
    <property type="entry name" value="OxRdtase_Ald_Fedxn_C"/>
</dbReference>
<keyword evidence="6" id="KW-0408">Iron</keyword>
<evidence type="ECO:0000256" key="1">
    <source>
        <dbReference type="ARBA" id="ARBA00001966"/>
    </source>
</evidence>
<dbReference type="GO" id="GO:0051539">
    <property type="term" value="F:4 iron, 4 sulfur cluster binding"/>
    <property type="evidence" value="ECO:0007669"/>
    <property type="project" value="UniProtKB-KW"/>
</dbReference>
<comment type="cofactor">
    <cofactor evidence="1">
        <name>[4Fe-4S] cluster</name>
        <dbReference type="ChEBI" id="CHEBI:49883"/>
    </cofactor>
</comment>
<dbReference type="SUPFAM" id="SSF56228">
    <property type="entry name" value="Aldehyde ferredoxin oxidoreductase, N-terminal domain"/>
    <property type="match status" value="1"/>
</dbReference>
<dbReference type="InterPro" id="IPR051919">
    <property type="entry name" value="W-dependent_AOR"/>
</dbReference>
<dbReference type="SMART" id="SM00790">
    <property type="entry name" value="AFOR_N"/>
    <property type="match status" value="1"/>
</dbReference>
<dbReference type="PANTHER" id="PTHR30038">
    <property type="entry name" value="ALDEHYDE FERREDOXIN OXIDOREDUCTASE"/>
    <property type="match status" value="1"/>
</dbReference>
<comment type="caution">
    <text evidence="10">The sequence shown here is derived from an EMBL/GenBank/DDBJ whole genome shotgun (WGS) entry which is preliminary data.</text>
</comment>
<dbReference type="Pfam" id="PF02730">
    <property type="entry name" value="AFOR_N"/>
    <property type="match status" value="1"/>
</dbReference>
<dbReference type="SUPFAM" id="SSF48310">
    <property type="entry name" value="Aldehyde ferredoxin oxidoreductase, C-terminal domains"/>
    <property type="match status" value="1"/>
</dbReference>
<proteinExistence type="inferred from homology"/>
<evidence type="ECO:0000313" key="10">
    <source>
        <dbReference type="EMBL" id="MFC4540979.1"/>
    </source>
</evidence>
<dbReference type="Gene3D" id="3.60.9.10">
    <property type="entry name" value="Aldehyde ferredoxin oxidoreductase, N-terminal domain"/>
    <property type="match status" value="1"/>
</dbReference>
<keyword evidence="7" id="KW-0411">Iron-sulfur</keyword>
<feature type="domain" description="Aldehyde ferredoxin oxidoreductase N-terminal" evidence="9">
    <location>
        <begin position="5"/>
        <end position="205"/>
    </location>
</feature>
<dbReference type="EMBL" id="JBHSFA010000002">
    <property type="protein sequence ID" value="MFC4540979.1"/>
    <property type="molecule type" value="Genomic_DNA"/>
</dbReference>
<comment type="similarity">
    <text evidence="2">Belongs to the AOR/FOR family.</text>
</comment>
<evidence type="ECO:0000256" key="3">
    <source>
        <dbReference type="ARBA" id="ARBA00022485"/>
    </source>
</evidence>
<dbReference type="InterPro" id="IPR036021">
    <property type="entry name" value="Tungsten_al_ferr_oxy-like_C"/>
</dbReference>
<evidence type="ECO:0000256" key="5">
    <source>
        <dbReference type="ARBA" id="ARBA00023002"/>
    </source>
</evidence>
<evidence type="ECO:0000259" key="9">
    <source>
        <dbReference type="SMART" id="SM00790"/>
    </source>
</evidence>
<protein>
    <submittedName>
        <fullName evidence="10">Aldehyde ferredoxin oxidoreductase family protein</fullName>
    </submittedName>
</protein>
<dbReference type="PANTHER" id="PTHR30038:SF0">
    <property type="entry name" value="TUNGSTEN-CONTAINING ALDEHYDE FERREDOXIN OXIDOREDUCTASE"/>
    <property type="match status" value="1"/>
</dbReference>
<keyword evidence="5" id="KW-0560">Oxidoreductase</keyword>
<keyword evidence="4" id="KW-0479">Metal-binding</keyword>
<keyword evidence="3" id="KW-0004">4Fe-4S</keyword>
<dbReference type="RefSeq" id="WP_250139129.1">
    <property type="nucleotide sequence ID" value="NZ_JALIQP010000001.1"/>
</dbReference>
<dbReference type="InterPro" id="IPR013985">
    <property type="entry name" value="Ald_Fedxn_OxRdtase_dom3"/>
</dbReference>
<name>A0ABD5PKA2_9EURY</name>
<sequence length="618" mass="67434">MSAFGTTLRVDLTDRTVTTERIDDELVETYLGGTGLAARILYDELEPGVDPLGPANKLVFATGPITGTRAPTSGRHSVSALSPLTGILGEATSGGDWGSALRRAGFDLVIVEGEADDPVYLHVEDGEYELRDASDLWGLDVPETTERIQDDVGEDAVVSTIGRAGENEVRFAAVMNDVKRAAGRTGMGAVMGAKQLKAISVIGTGDPHHHIDDTEAYRDLTLELTQTVTQTPSTKTRRDHGTAAAIEEESEVFDNLPTKYFEKGEFDGAWDISGPRMSEDYLTNVYACGQCPIACGRVVSMESDRFGSLSDQGGPEYETLASFGSLSMNDDFESIARANELCNRYGLDTISAGHVVAFAIAAQDRGLVDENETGMDLDWGNEEEIVELVHRIADRDGFGDVLADGVVRAASAIDGEEHALHVKGLELPMHEPRAQKTMGLTYATSNRGACHMRAFTGYVDIYGYDIPDLEIYSDNYPRHASEGKAELEVVMQNLFNVYDSMCGCKFSYPPGTENITVAQLADLLGLATGRDMDRDDVLELGDRIFTMKRLFNVREGISREDDRLPSLFTDEAHEEGSNAGEVVELAEMLEEYYERRGWDDEGRPTDDHLAEIGMAELA</sequence>
<evidence type="ECO:0000256" key="6">
    <source>
        <dbReference type="ARBA" id="ARBA00023004"/>
    </source>
</evidence>
<dbReference type="GO" id="GO:0016491">
    <property type="term" value="F:oxidoreductase activity"/>
    <property type="evidence" value="ECO:0007669"/>
    <property type="project" value="UniProtKB-KW"/>
</dbReference>
<dbReference type="InterPro" id="IPR013984">
    <property type="entry name" value="Ald_Fedxn_OxRdtase_dom2"/>
</dbReference>
<dbReference type="AlphaFoldDB" id="A0ABD5PKA2"/>
<evidence type="ECO:0000313" key="11">
    <source>
        <dbReference type="Proteomes" id="UP001595898"/>
    </source>
</evidence>
<evidence type="ECO:0000256" key="8">
    <source>
        <dbReference type="ARBA" id="ARBA00049934"/>
    </source>
</evidence>
<accession>A0ABD5PKA2</accession>
<dbReference type="Proteomes" id="UP001595898">
    <property type="component" value="Unassembled WGS sequence"/>
</dbReference>
<dbReference type="Pfam" id="PF01314">
    <property type="entry name" value="AFOR_C"/>
    <property type="match status" value="1"/>
</dbReference>
<keyword evidence="11" id="KW-1185">Reference proteome</keyword>
<dbReference type="InterPro" id="IPR036503">
    <property type="entry name" value="Ald_Fedxn_OxRdtase_N_sf"/>
</dbReference>